<name>A0A5B7H298_PORTR</name>
<dbReference type="EMBL" id="VSRR010020634">
    <property type="protein sequence ID" value="MPC63298.1"/>
    <property type="molecule type" value="Genomic_DNA"/>
</dbReference>
<reference evidence="1 2" key="1">
    <citation type="submission" date="2019-05" db="EMBL/GenBank/DDBJ databases">
        <title>Another draft genome of Portunus trituberculatus and its Hox gene families provides insights of decapod evolution.</title>
        <authorList>
            <person name="Jeong J.-H."/>
            <person name="Song I."/>
            <person name="Kim S."/>
            <person name="Choi T."/>
            <person name="Kim D."/>
            <person name="Ryu S."/>
            <person name="Kim W."/>
        </authorList>
    </citation>
    <scope>NUCLEOTIDE SEQUENCE [LARGE SCALE GENOMIC DNA]</scope>
    <source>
        <tissue evidence="1">Muscle</tissue>
    </source>
</reference>
<organism evidence="1 2">
    <name type="scientific">Portunus trituberculatus</name>
    <name type="common">Swimming crab</name>
    <name type="synonym">Neptunus trituberculatus</name>
    <dbReference type="NCBI Taxonomy" id="210409"/>
    <lineage>
        <taxon>Eukaryota</taxon>
        <taxon>Metazoa</taxon>
        <taxon>Ecdysozoa</taxon>
        <taxon>Arthropoda</taxon>
        <taxon>Crustacea</taxon>
        <taxon>Multicrustacea</taxon>
        <taxon>Malacostraca</taxon>
        <taxon>Eumalacostraca</taxon>
        <taxon>Eucarida</taxon>
        <taxon>Decapoda</taxon>
        <taxon>Pleocyemata</taxon>
        <taxon>Brachyura</taxon>
        <taxon>Eubrachyura</taxon>
        <taxon>Portunoidea</taxon>
        <taxon>Portunidae</taxon>
        <taxon>Portuninae</taxon>
        <taxon>Portunus</taxon>
    </lineage>
</organism>
<gene>
    <name evidence="1" type="ORF">E2C01_057394</name>
</gene>
<evidence type="ECO:0000313" key="1">
    <source>
        <dbReference type="EMBL" id="MPC63298.1"/>
    </source>
</evidence>
<dbReference type="Proteomes" id="UP000324222">
    <property type="component" value="Unassembled WGS sequence"/>
</dbReference>
<protein>
    <submittedName>
        <fullName evidence="1">Uncharacterized protein</fullName>
    </submittedName>
</protein>
<accession>A0A5B7H298</accession>
<comment type="caution">
    <text evidence="1">The sequence shown here is derived from an EMBL/GenBank/DDBJ whole genome shotgun (WGS) entry which is preliminary data.</text>
</comment>
<sequence>MDQFQYPNTEYSKVPENSGHARKLDTVFLVSHHLNSESVPMWVGFNACLHQDRLLKQVVHHMPNLNQPITKDDVVADTMRTAQKCAEECGQMYDLVTYDLDVAKTASHQSARV</sequence>
<proteinExistence type="predicted"/>
<evidence type="ECO:0000313" key="2">
    <source>
        <dbReference type="Proteomes" id="UP000324222"/>
    </source>
</evidence>
<dbReference type="AlphaFoldDB" id="A0A5B7H298"/>
<keyword evidence="2" id="KW-1185">Reference proteome</keyword>